<organism evidence="1">
    <name type="scientific">marine metagenome</name>
    <dbReference type="NCBI Taxonomy" id="408172"/>
    <lineage>
        <taxon>unclassified sequences</taxon>
        <taxon>metagenomes</taxon>
        <taxon>ecological metagenomes</taxon>
    </lineage>
</organism>
<gene>
    <name evidence="1" type="ORF">METZ01_LOCUS272527</name>
</gene>
<dbReference type="EMBL" id="UINC01078520">
    <property type="protein sequence ID" value="SVC19673.1"/>
    <property type="molecule type" value="Genomic_DNA"/>
</dbReference>
<proteinExistence type="predicted"/>
<evidence type="ECO:0000313" key="1">
    <source>
        <dbReference type="EMBL" id="SVC19673.1"/>
    </source>
</evidence>
<sequence length="283" mass="33172">MIEDILSEKTKLEAFNLLKEGFGENSEKQFKNFLLFTKNKPGKRLGVLYKYDGIAVGVVLLFEKDRIFEGKSYKFINFSSWYFIKKYRIFAPILIKKIILESPENSILTNFTPLRSTRPFFYKLGFSDFDVRFSPIGINILKYSLSSKINLINGNIPKSIPKNINEIFSSISSKNIYKFSVQNQLRSEECFFCICFFQKKGLRFARILYASDPKVFVNNLSKIKLNLLINYRCFGLLFPNFGAYKLITFSFKTNAKYLFKSSQKLDNIDLLFSEFTELFIHYR</sequence>
<dbReference type="AlphaFoldDB" id="A0A382K819"/>
<name>A0A382K819_9ZZZZ</name>
<reference evidence="1" key="1">
    <citation type="submission" date="2018-05" db="EMBL/GenBank/DDBJ databases">
        <authorList>
            <person name="Lanie J.A."/>
            <person name="Ng W.-L."/>
            <person name="Kazmierczak K.M."/>
            <person name="Andrzejewski T.M."/>
            <person name="Davidsen T.M."/>
            <person name="Wayne K.J."/>
            <person name="Tettelin H."/>
            <person name="Glass J.I."/>
            <person name="Rusch D."/>
            <person name="Podicherti R."/>
            <person name="Tsui H.-C.T."/>
            <person name="Winkler M.E."/>
        </authorList>
    </citation>
    <scope>NUCLEOTIDE SEQUENCE</scope>
</reference>
<protein>
    <submittedName>
        <fullName evidence="1">Uncharacterized protein</fullName>
    </submittedName>
</protein>
<accession>A0A382K819</accession>